<accession>A0ABS2KED1</accession>
<dbReference type="Gene3D" id="1.25.40.10">
    <property type="entry name" value="Tetratricopeptide repeat domain"/>
    <property type="match status" value="2"/>
</dbReference>
<dbReference type="SUPFAM" id="SSF81901">
    <property type="entry name" value="HCP-like"/>
    <property type="match status" value="1"/>
</dbReference>
<dbReference type="CDD" id="cd06257">
    <property type="entry name" value="DnaJ"/>
    <property type="match status" value="1"/>
</dbReference>
<dbReference type="InterPro" id="IPR052748">
    <property type="entry name" value="ISR_Activator"/>
</dbReference>
<sequence>MQWVFEALGIDQNADTRTVRKAYAKAIKQCDQANDVEGFQKIRRAYELALQWAKGRESGAAGAPPQQVSTRDAESAAPPVSPEQPSSADAPPGLRTPASPVQPGMSARRHHPQAHEVLDALAVALREADGTQAHALLEASSRDDRLTSLDEKMAFEQALLVFCFANPPNINLLDAACDLFGWETSNKHLAMRPDLVARMRRQLALRAALSMRNAENRREIEDALLIYRAVKRQPDLRIEPWQIVKANQVLDRCDPFRRELEDRYGAEALDWWRRKLADNSGLLDAYHERQAKEREFAQLKIERRPQNPAPMSPSSFVRLLICLVIITAILNHFQKSSSSVDDLQTTSTLSSDYRYQGADHLSSTSLSPAAPSPYEQNEVVRLRHRADQGDADAEDYLGRKYERGQDVPKDPGIALIWYGRAADRGFADAQYNLGEMYMRGEGVPRTPLAAIQWWKAAALQGHLAAQDRLAEVYFNGDGVKQDYRAALHWWQLASKNGDAEAEDGLGDLYAGGRGVLRDYAAAANWYRKAAAQGAAAALVHLGLMYETGEGVQQNRMIAYALLSMASGRGGSDPTQITAGLARLSKSLTVGQRNGAVALASKLSGSRDFLDELDRAAAMSHPS</sequence>
<feature type="region of interest" description="Disordered" evidence="1">
    <location>
        <begin position="56"/>
        <end position="112"/>
    </location>
</feature>
<evidence type="ECO:0000256" key="1">
    <source>
        <dbReference type="SAM" id="MobiDB-lite"/>
    </source>
</evidence>
<dbReference type="RefSeq" id="WP_204630868.1">
    <property type="nucleotide sequence ID" value="NZ_BSOC01000004.1"/>
</dbReference>
<evidence type="ECO:0000313" key="3">
    <source>
        <dbReference type="Proteomes" id="UP001430193"/>
    </source>
</evidence>
<gene>
    <name evidence="2" type="ORF">ISS99_06935</name>
</gene>
<proteinExistence type="predicted"/>
<dbReference type="InterPro" id="IPR001623">
    <property type="entry name" value="DnaJ_domain"/>
</dbReference>
<dbReference type="SMART" id="SM00671">
    <property type="entry name" value="SEL1"/>
    <property type="match status" value="5"/>
</dbReference>
<keyword evidence="3" id="KW-1185">Reference proteome</keyword>
<comment type="caution">
    <text evidence="2">The sequence shown here is derived from an EMBL/GenBank/DDBJ whole genome shotgun (WGS) entry which is preliminary data.</text>
</comment>
<organism evidence="2 3">
    <name type="scientific">Dyella mobilis</name>
    <dbReference type="NCBI Taxonomy" id="1849582"/>
    <lineage>
        <taxon>Bacteria</taxon>
        <taxon>Pseudomonadati</taxon>
        <taxon>Pseudomonadota</taxon>
        <taxon>Gammaproteobacteria</taxon>
        <taxon>Lysobacterales</taxon>
        <taxon>Rhodanobacteraceae</taxon>
        <taxon>Dyella</taxon>
    </lineage>
</organism>
<dbReference type="InterPro" id="IPR011990">
    <property type="entry name" value="TPR-like_helical_dom_sf"/>
</dbReference>
<dbReference type="PANTHER" id="PTHR45011">
    <property type="entry name" value="DAP3-BINDING CELL DEATH ENHANCER 1"/>
    <property type="match status" value="1"/>
</dbReference>
<dbReference type="Pfam" id="PF08238">
    <property type="entry name" value="Sel1"/>
    <property type="match status" value="5"/>
</dbReference>
<dbReference type="PANTHER" id="PTHR45011:SF1">
    <property type="entry name" value="DAP3-BINDING CELL DEATH ENHANCER 1"/>
    <property type="match status" value="1"/>
</dbReference>
<dbReference type="EMBL" id="JADIKF010000037">
    <property type="protein sequence ID" value="MBM7129253.1"/>
    <property type="molecule type" value="Genomic_DNA"/>
</dbReference>
<name>A0ABS2KED1_9GAMM</name>
<dbReference type="InterPro" id="IPR006597">
    <property type="entry name" value="Sel1-like"/>
</dbReference>
<evidence type="ECO:0000313" key="2">
    <source>
        <dbReference type="EMBL" id="MBM7129253.1"/>
    </source>
</evidence>
<dbReference type="Proteomes" id="UP001430193">
    <property type="component" value="Unassembled WGS sequence"/>
</dbReference>
<reference evidence="2" key="1">
    <citation type="submission" date="2020-10" db="EMBL/GenBank/DDBJ databases">
        <title>Phylogeny of dyella-like bacteria.</title>
        <authorList>
            <person name="Fu J."/>
        </authorList>
    </citation>
    <scope>NUCLEOTIDE SEQUENCE</scope>
    <source>
        <strain evidence="2">DHON07</strain>
    </source>
</reference>
<protein>
    <submittedName>
        <fullName evidence="2">SEL1-like repeat protein</fullName>
    </submittedName>
</protein>